<reference evidence="4" key="1">
    <citation type="submission" date="2022-08" db="EMBL/GenBank/DDBJ databases">
        <authorList>
            <person name="Wang H."/>
        </authorList>
    </citation>
    <scope>NUCLEOTIDE SEQUENCE</scope>
    <source>
        <strain evidence="4">PS10</strain>
    </source>
</reference>
<dbReference type="InterPro" id="IPR036291">
    <property type="entry name" value="NAD(P)-bd_dom_sf"/>
</dbReference>
<dbReference type="InterPro" id="IPR002347">
    <property type="entry name" value="SDR_fam"/>
</dbReference>
<evidence type="ECO:0000313" key="5">
    <source>
        <dbReference type="Proteomes" id="UP001173801"/>
    </source>
</evidence>
<dbReference type="Pfam" id="PF00106">
    <property type="entry name" value="adh_short"/>
    <property type="match status" value="1"/>
</dbReference>
<dbReference type="EMBL" id="JANURM010000018">
    <property type="protein sequence ID" value="MDL0089702.1"/>
    <property type="molecule type" value="Genomic_DNA"/>
</dbReference>
<evidence type="ECO:0000256" key="1">
    <source>
        <dbReference type="ARBA" id="ARBA00006484"/>
    </source>
</evidence>
<keyword evidence="2" id="KW-0560">Oxidoreductase</keyword>
<sequence>MNKRTLITGASGGIGAEFAKIFAKNGNDLVLTSRSEDKLNALKNELENEFGVKVLVIASDLSKPNVTAEIFKITQENGIFIDNLVNNAGFGWHGEFCSQNLSKFNEMINLNITALTELCHIYANEMIKNGGGKILNVSSMASFMPGPLQAVYYATKAYVTSFSQALFEELRDKNVSVCVLCPGAVKTDFVKNGDLAGVKAWDLAKDAYSVALCGYKAMQKGDLIAFNQGELKFASDFILPFLPRKTILKISRKTMEKTK</sequence>
<dbReference type="PANTHER" id="PTHR42901:SF1">
    <property type="entry name" value="ALCOHOL DEHYDROGENASE"/>
    <property type="match status" value="1"/>
</dbReference>
<dbReference type="RefSeq" id="WP_284938422.1">
    <property type="nucleotide sequence ID" value="NZ_JANURM010000018.1"/>
</dbReference>
<comment type="caution">
    <text evidence="4">The sequence shown here is derived from an EMBL/GenBank/DDBJ whole genome shotgun (WGS) entry which is preliminary data.</text>
</comment>
<evidence type="ECO:0000313" key="4">
    <source>
        <dbReference type="EMBL" id="MDL0089702.1"/>
    </source>
</evidence>
<dbReference type="PANTHER" id="PTHR42901">
    <property type="entry name" value="ALCOHOL DEHYDROGENASE"/>
    <property type="match status" value="1"/>
</dbReference>
<dbReference type="Proteomes" id="UP001173801">
    <property type="component" value="Unassembled WGS sequence"/>
</dbReference>
<evidence type="ECO:0000256" key="3">
    <source>
        <dbReference type="RuleBase" id="RU000363"/>
    </source>
</evidence>
<dbReference type="PRINTS" id="PR00080">
    <property type="entry name" value="SDRFAMILY"/>
</dbReference>
<dbReference type="SUPFAM" id="SSF51735">
    <property type="entry name" value="NAD(P)-binding Rossmann-fold domains"/>
    <property type="match status" value="1"/>
</dbReference>
<reference evidence="4" key="2">
    <citation type="journal article" date="2023" name="Microorganisms">
        <title>Isolation and Genomic Characteristics of Cat-Borne Campylobacter felis sp. nov. and Sheep-Borne Campylobacter ovis sp. nov.</title>
        <authorList>
            <person name="Wang H."/>
            <person name="Li Y."/>
            <person name="Gu Y."/>
            <person name="Zhou G."/>
            <person name="Chen X."/>
            <person name="Zhang X."/>
            <person name="Shao Z."/>
            <person name="Zhang J."/>
            <person name="Zhang M."/>
        </authorList>
    </citation>
    <scope>NUCLEOTIDE SEQUENCE</scope>
    <source>
        <strain evidence="4">PS10</strain>
    </source>
</reference>
<evidence type="ECO:0000256" key="2">
    <source>
        <dbReference type="ARBA" id="ARBA00023002"/>
    </source>
</evidence>
<protein>
    <submittedName>
        <fullName evidence="4">SDR family oxidoreductase</fullName>
    </submittedName>
</protein>
<keyword evidence="5" id="KW-1185">Reference proteome</keyword>
<dbReference type="PRINTS" id="PR00081">
    <property type="entry name" value="GDHRDH"/>
</dbReference>
<organism evidence="4 5">
    <name type="scientific">Campylobacter gastrosuis</name>
    <dbReference type="NCBI Taxonomy" id="2974576"/>
    <lineage>
        <taxon>Bacteria</taxon>
        <taxon>Pseudomonadati</taxon>
        <taxon>Campylobacterota</taxon>
        <taxon>Epsilonproteobacteria</taxon>
        <taxon>Campylobacterales</taxon>
        <taxon>Campylobacteraceae</taxon>
        <taxon>Campylobacter</taxon>
    </lineage>
</organism>
<accession>A0ABT7HSI5</accession>
<dbReference type="Gene3D" id="3.40.50.720">
    <property type="entry name" value="NAD(P)-binding Rossmann-like Domain"/>
    <property type="match status" value="1"/>
</dbReference>
<gene>
    <name evidence="4" type="ORF">NYG85_10055</name>
</gene>
<proteinExistence type="inferred from homology"/>
<comment type="similarity">
    <text evidence="1 3">Belongs to the short-chain dehydrogenases/reductases (SDR) family.</text>
</comment>
<name>A0ABT7HSI5_9BACT</name>